<dbReference type="Pfam" id="PF02080">
    <property type="entry name" value="TrkA_C"/>
    <property type="match status" value="1"/>
</dbReference>
<reference evidence="2" key="1">
    <citation type="submission" date="2019-08" db="EMBL/GenBank/DDBJ databases">
        <authorList>
            <person name="Kucharzyk K."/>
            <person name="Murdoch R.W."/>
            <person name="Higgins S."/>
            <person name="Loffler F."/>
        </authorList>
    </citation>
    <scope>NUCLEOTIDE SEQUENCE</scope>
</reference>
<protein>
    <recommendedName>
        <fullName evidence="1">RCK C-terminal domain-containing protein</fullName>
    </recommendedName>
</protein>
<name>A0A645FL52_9ZZZZ</name>
<dbReference type="InterPro" id="IPR036721">
    <property type="entry name" value="RCK_C_sf"/>
</dbReference>
<dbReference type="InterPro" id="IPR006037">
    <property type="entry name" value="RCK_C"/>
</dbReference>
<dbReference type="GO" id="GO:0006813">
    <property type="term" value="P:potassium ion transport"/>
    <property type="evidence" value="ECO:0007669"/>
    <property type="project" value="InterPro"/>
</dbReference>
<organism evidence="2">
    <name type="scientific">bioreactor metagenome</name>
    <dbReference type="NCBI Taxonomy" id="1076179"/>
    <lineage>
        <taxon>unclassified sequences</taxon>
        <taxon>metagenomes</taxon>
        <taxon>ecological metagenomes</taxon>
    </lineage>
</organism>
<dbReference type="SUPFAM" id="SSF116726">
    <property type="entry name" value="TrkA C-terminal domain-like"/>
    <property type="match status" value="1"/>
</dbReference>
<gene>
    <name evidence="2" type="ORF">SDC9_162467</name>
</gene>
<dbReference type="GO" id="GO:0008324">
    <property type="term" value="F:monoatomic cation transmembrane transporter activity"/>
    <property type="evidence" value="ECO:0007669"/>
    <property type="project" value="InterPro"/>
</dbReference>
<dbReference type="Gene3D" id="3.30.70.1450">
    <property type="entry name" value="Regulator of K+ conductance, C-terminal domain"/>
    <property type="match status" value="1"/>
</dbReference>
<comment type="caution">
    <text evidence="2">The sequence shown here is derived from an EMBL/GenBank/DDBJ whole genome shotgun (WGS) entry which is preliminary data.</text>
</comment>
<dbReference type="EMBL" id="VSSQ01061847">
    <property type="protein sequence ID" value="MPN15138.1"/>
    <property type="molecule type" value="Genomic_DNA"/>
</dbReference>
<accession>A0A645FL52</accession>
<evidence type="ECO:0000259" key="1">
    <source>
        <dbReference type="PROSITE" id="PS51202"/>
    </source>
</evidence>
<sequence>MVIASVSAYLAAEVCKTEPIYDRLLQRSLDSMNKQNTNYVPDKTRNVIEISICSGCALDGKLVKNITWPIHTLLVDVKRGESDIVPNGETLLLAGDFLYVLTDNANAANVRKLAEEK</sequence>
<dbReference type="AlphaFoldDB" id="A0A645FL52"/>
<feature type="domain" description="RCK C-terminal" evidence="1">
    <location>
        <begin position="35"/>
        <end position="116"/>
    </location>
</feature>
<dbReference type="PROSITE" id="PS51202">
    <property type="entry name" value="RCK_C"/>
    <property type="match status" value="1"/>
</dbReference>
<proteinExistence type="predicted"/>
<evidence type="ECO:0000313" key="2">
    <source>
        <dbReference type="EMBL" id="MPN15138.1"/>
    </source>
</evidence>